<evidence type="ECO:0000313" key="3">
    <source>
        <dbReference type="Proteomes" id="UP000250140"/>
    </source>
</evidence>
<organism evidence="2 3">
    <name type="scientific">Glonium stellatum</name>
    <dbReference type="NCBI Taxonomy" id="574774"/>
    <lineage>
        <taxon>Eukaryota</taxon>
        <taxon>Fungi</taxon>
        <taxon>Dikarya</taxon>
        <taxon>Ascomycota</taxon>
        <taxon>Pezizomycotina</taxon>
        <taxon>Dothideomycetes</taxon>
        <taxon>Pleosporomycetidae</taxon>
        <taxon>Gloniales</taxon>
        <taxon>Gloniaceae</taxon>
        <taxon>Glonium</taxon>
    </lineage>
</organism>
<name>A0A8E2F6J4_9PEZI</name>
<feature type="region of interest" description="Disordered" evidence="1">
    <location>
        <begin position="427"/>
        <end position="452"/>
    </location>
</feature>
<feature type="region of interest" description="Disordered" evidence="1">
    <location>
        <begin position="209"/>
        <end position="265"/>
    </location>
</feature>
<protein>
    <submittedName>
        <fullName evidence="2">Uncharacterized protein</fullName>
    </submittedName>
</protein>
<dbReference type="Proteomes" id="UP000250140">
    <property type="component" value="Unassembled WGS sequence"/>
</dbReference>
<feature type="compositionally biased region" description="Basic and acidic residues" evidence="1">
    <location>
        <begin position="222"/>
        <end position="237"/>
    </location>
</feature>
<dbReference type="AlphaFoldDB" id="A0A8E2F6J4"/>
<feature type="compositionally biased region" description="Gly residues" evidence="1">
    <location>
        <begin position="435"/>
        <end position="444"/>
    </location>
</feature>
<gene>
    <name evidence="2" type="ORF">AOQ84DRAFT_229271</name>
</gene>
<feature type="compositionally biased region" description="Basic and acidic residues" evidence="1">
    <location>
        <begin position="48"/>
        <end position="57"/>
    </location>
</feature>
<feature type="compositionally biased region" description="Basic and acidic residues" evidence="1">
    <location>
        <begin position="64"/>
        <end position="78"/>
    </location>
</feature>
<feature type="compositionally biased region" description="Polar residues" evidence="1">
    <location>
        <begin position="238"/>
        <end position="248"/>
    </location>
</feature>
<proteinExistence type="predicted"/>
<dbReference type="OrthoDB" id="3926760at2759"/>
<evidence type="ECO:0000313" key="2">
    <source>
        <dbReference type="EMBL" id="OCL11487.1"/>
    </source>
</evidence>
<keyword evidence="3" id="KW-1185">Reference proteome</keyword>
<evidence type="ECO:0000256" key="1">
    <source>
        <dbReference type="SAM" id="MobiDB-lite"/>
    </source>
</evidence>
<dbReference type="EMBL" id="KV749036">
    <property type="protein sequence ID" value="OCL11487.1"/>
    <property type="molecule type" value="Genomic_DNA"/>
</dbReference>
<reference evidence="2 3" key="1">
    <citation type="journal article" date="2016" name="Nat. Commun.">
        <title>Ectomycorrhizal ecology is imprinted in the genome of the dominant symbiotic fungus Cenococcum geophilum.</title>
        <authorList>
            <consortium name="DOE Joint Genome Institute"/>
            <person name="Peter M."/>
            <person name="Kohler A."/>
            <person name="Ohm R.A."/>
            <person name="Kuo A."/>
            <person name="Krutzmann J."/>
            <person name="Morin E."/>
            <person name="Arend M."/>
            <person name="Barry K.W."/>
            <person name="Binder M."/>
            <person name="Choi C."/>
            <person name="Clum A."/>
            <person name="Copeland A."/>
            <person name="Grisel N."/>
            <person name="Haridas S."/>
            <person name="Kipfer T."/>
            <person name="LaButti K."/>
            <person name="Lindquist E."/>
            <person name="Lipzen A."/>
            <person name="Maire R."/>
            <person name="Meier B."/>
            <person name="Mihaltcheva S."/>
            <person name="Molinier V."/>
            <person name="Murat C."/>
            <person name="Poggeler S."/>
            <person name="Quandt C.A."/>
            <person name="Sperisen C."/>
            <person name="Tritt A."/>
            <person name="Tisserant E."/>
            <person name="Crous P.W."/>
            <person name="Henrissat B."/>
            <person name="Nehls U."/>
            <person name="Egli S."/>
            <person name="Spatafora J.W."/>
            <person name="Grigoriev I.V."/>
            <person name="Martin F.M."/>
        </authorList>
    </citation>
    <scope>NUCLEOTIDE SEQUENCE [LARGE SCALE GENOMIC DNA]</scope>
    <source>
        <strain evidence="2 3">CBS 207.34</strain>
    </source>
</reference>
<accession>A0A8E2F6J4</accession>
<feature type="compositionally biased region" description="Basic and acidic residues" evidence="1">
    <location>
        <begin position="280"/>
        <end position="299"/>
    </location>
</feature>
<feature type="region of interest" description="Disordered" evidence="1">
    <location>
        <begin position="280"/>
        <end position="300"/>
    </location>
</feature>
<feature type="compositionally biased region" description="Polar residues" evidence="1">
    <location>
        <begin position="212"/>
        <end position="221"/>
    </location>
</feature>
<sequence>MPAPLAKGLIIAASVLVAAGLAIYESPQVRQWVDQSRRKIAVALHSLGDEVQPRRNSSDPSDNGQDRQGRDDEARRRRREEIVRRNRVELLRKAREEGVAVDLDELARIGREGTELEMREFNARNRGSSFDDIVGSDGMLRDNHPLIKIEDEGKDKTAKTVSGMDSSIIDGDDGLRRRARGLQGLQSGASFANPFVDEPSLIIFDQAKEQEAQSNATTTVKSETRESTATIEGDRELSQTSEKATTETPFIGIPPPSPAASIHSFGSREPLIPISASEHLEQQHQLHFPDPDQDQEHDQASQSFYSFASASASSLSASYSTNHHPQSSTHIFSNYGEGAEVMSTGTLTPTEEDGFSSAASLIGSQADDIAVLSMTQHDHAADDDDDVDARSEAFSETGFTEAGFSEAGFSELGEDRLGVHTPGSWTDVGSESGSEFGGVVGTGQWGSTVHQL</sequence>
<feature type="region of interest" description="Disordered" evidence="1">
    <location>
        <begin position="48"/>
        <end position="78"/>
    </location>
</feature>